<proteinExistence type="inferred from homology"/>
<reference evidence="10" key="1">
    <citation type="submission" date="2024-03" db="EMBL/GenBank/DDBJ databases">
        <title>WGS assembly of Saponaria officinalis var. Norfolk2.</title>
        <authorList>
            <person name="Jenkins J."/>
            <person name="Shu S."/>
            <person name="Grimwood J."/>
            <person name="Barry K."/>
            <person name="Goodstein D."/>
            <person name="Schmutz J."/>
            <person name="Leebens-Mack J."/>
            <person name="Osbourn A."/>
        </authorList>
    </citation>
    <scope>NUCLEOTIDE SEQUENCE [LARGE SCALE GENOMIC DNA]</scope>
    <source>
        <strain evidence="10">JIC</strain>
    </source>
</reference>
<dbReference type="InterPro" id="IPR025846">
    <property type="entry name" value="TBL_N"/>
</dbReference>
<evidence type="ECO:0000313" key="11">
    <source>
        <dbReference type="Proteomes" id="UP001443914"/>
    </source>
</evidence>
<dbReference type="Pfam" id="PF13839">
    <property type="entry name" value="PC-Esterase"/>
    <property type="match status" value="1"/>
</dbReference>
<keyword evidence="11" id="KW-1185">Reference proteome</keyword>
<sequence>MSQLTSTTFSKILPSKTQLIFITFIFLFTFIFLLNFPLTSTPLQQHSPLTSDIFSLITPTASNQNTSVFALPNEPNYVAPSPPPVTVTENESSPTLRRSCDIFDGNWVYDDSGPIYPPGSCPYVGGSFNCFINGRPDLDYLNYRWQPHGCDIPRFDGKKMMEILRGKRMVFAGDSLNRNMWDSLICSLSAFNIRGTKHIRPDEFTYFFKDYKSSITVLTAPFLARHQRTEGPKADEKPMARLHIDEIHDTIAKYYDADVLIFNTGQWWHPANTHNGENFFQEGKAYVHEKLDVEEAYKRSMNTWAQWIDNTINIKKTKVFFVSLTAVHFIGGEWNANGTCDSTEIIKPTEPTKDQVLDPYQPWIKNIQELVISKMKTPVVYLNITRLTDYRKDGHPSRYRMPGYKWFPGMPQDCMHWCLPGVPDSWNQLLYASLLSSSQNYM</sequence>
<dbReference type="GO" id="GO:0016020">
    <property type="term" value="C:membrane"/>
    <property type="evidence" value="ECO:0007669"/>
    <property type="project" value="UniProtKB-SubCell"/>
</dbReference>
<evidence type="ECO:0000256" key="1">
    <source>
        <dbReference type="ARBA" id="ARBA00004167"/>
    </source>
</evidence>
<organism evidence="10 11">
    <name type="scientific">Saponaria officinalis</name>
    <name type="common">Common soapwort</name>
    <name type="synonym">Lychnis saponaria</name>
    <dbReference type="NCBI Taxonomy" id="3572"/>
    <lineage>
        <taxon>Eukaryota</taxon>
        <taxon>Viridiplantae</taxon>
        <taxon>Streptophyta</taxon>
        <taxon>Embryophyta</taxon>
        <taxon>Tracheophyta</taxon>
        <taxon>Spermatophyta</taxon>
        <taxon>Magnoliopsida</taxon>
        <taxon>eudicotyledons</taxon>
        <taxon>Gunneridae</taxon>
        <taxon>Pentapetalae</taxon>
        <taxon>Caryophyllales</taxon>
        <taxon>Caryophyllaceae</taxon>
        <taxon>Caryophylleae</taxon>
        <taxon>Saponaria</taxon>
    </lineage>
</organism>
<dbReference type="Proteomes" id="UP001443914">
    <property type="component" value="Unassembled WGS sequence"/>
</dbReference>
<evidence type="ECO:0000256" key="7">
    <source>
        <dbReference type="SAM" id="Phobius"/>
    </source>
</evidence>
<feature type="domain" description="Trichome birefringence-like N-terminal" evidence="9">
    <location>
        <begin position="99"/>
        <end position="151"/>
    </location>
</feature>
<evidence type="ECO:0000259" key="8">
    <source>
        <dbReference type="Pfam" id="PF13839"/>
    </source>
</evidence>
<evidence type="ECO:0000256" key="5">
    <source>
        <dbReference type="ARBA" id="ARBA00022989"/>
    </source>
</evidence>
<gene>
    <name evidence="10" type="ORF">RND81_05G055900</name>
</gene>
<dbReference type="GO" id="GO:0016413">
    <property type="term" value="F:O-acetyltransferase activity"/>
    <property type="evidence" value="ECO:0007669"/>
    <property type="project" value="InterPro"/>
</dbReference>
<comment type="caution">
    <text evidence="10">The sequence shown here is derived from an EMBL/GenBank/DDBJ whole genome shotgun (WGS) entry which is preliminary data.</text>
</comment>
<dbReference type="EMBL" id="JBDFQZ010000005">
    <property type="protein sequence ID" value="KAK9724214.1"/>
    <property type="molecule type" value="Genomic_DNA"/>
</dbReference>
<evidence type="ECO:0000313" key="10">
    <source>
        <dbReference type="EMBL" id="KAK9724214.1"/>
    </source>
</evidence>
<comment type="subcellular location">
    <subcellularLocation>
        <location evidence="1">Membrane</location>
        <topology evidence="1">Single-pass membrane protein</topology>
    </subcellularLocation>
</comment>
<keyword evidence="6 7" id="KW-0472">Membrane</keyword>
<evidence type="ECO:0000256" key="4">
    <source>
        <dbReference type="ARBA" id="ARBA00022968"/>
    </source>
</evidence>
<feature type="transmembrane region" description="Helical" evidence="7">
    <location>
        <begin position="19"/>
        <end position="38"/>
    </location>
</feature>
<evidence type="ECO:0000259" key="9">
    <source>
        <dbReference type="Pfam" id="PF14416"/>
    </source>
</evidence>
<comment type="similarity">
    <text evidence="2">Belongs to the PC-esterase family. TBL subfamily.</text>
</comment>
<dbReference type="PANTHER" id="PTHR32285">
    <property type="entry name" value="PROTEIN TRICHOME BIREFRINGENCE-LIKE 9-RELATED"/>
    <property type="match status" value="1"/>
</dbReference>
<dbReference type="Pfam" id="PF14416">
    <property type="entry name" value="PMR5N"/>
    <property type="match status" value="1"/>
</dbReference>
<dbReference type="GO" id="GO:0005794">
    <property type="term" value="C:Golgi apparatus"/>
    <property type="evidence" value="ECO:0007669"/>
    <property type="project" value="TreeGrafter"/>
</dbReference>
<dbReference type="AlphaFoldDB" id="A0AAW1KXU2"/>
<dbReference type="PANTHER" id="PTHR32285:SF241">
    <property type="entry name" value="PROTEIN TRICHOME BIREFRINGENCE-LIKE 4"/>
    <property type="match status" value="1"/>
</dbReference>
<keyword evidence="3 7" id="KW-0812">Transmembrane</keyword>
<evidence type="ECO:0000256" key="6">
    <source>
        <dbReference type="ARBA" id="ARBA00023136"/>
    </source>
</evidence>
<dbReference type="InterPro" id="IPR026057">
    <property type="entry name" value="TBL_C"/>
</dbReference>
<evidence type="ECO:0008006" key="12">
    <source>
        <dbReference type="Google" id="ProtNLM"/>
    </source>
</evidence>
<name>A0AAW1KXU2_SAPOF</name>
<keyword evidence="5 7" id="KW-1133">Transmembrane helix</keyword>
<protein>
    <recommendedName>
        <fullName evidence="12">Trichome birefringence-like N-terminal domain-containing protein</fullName>
    </recommendedName>
</protein>
<evidence type="ECO:0000256" key="2">
    <source>
        <dbReference type="ARBA" id="ARBA00007727"/>
    </source>
</evidence>
<dbReference type="InterPro" id="IPR029962">
    <property type="entry name" value="TBL"/>
</dbReference>
<keyword evidence="4" id="KW-0735">Signal-anchor</keyword>
<evidence type="ECO:0000256" key="3">
    <source>
        <dbReference type="ARBA" id="ARBA00022692"/>
    </source>
</evidence>
<accession>A0AAW1KXU2</accession>
<feature type="domain" description="Trichome birefringence-like C-terminal" evidence="8">
    <location>
        <begin position="152"/>
        <end position="432"/>
    </location>
</feature>